<evidence type="ECO:0000313" key="5">
    <source>
        <dbReference type="EMBL" id="KAK9275216.1"/>
    </source>
</evidence>
<dbReference type="Pfam" id="PF01535">
    <property type="entry name" value="PPR"/>
    <property type="match status" value="3"/>
</dbReference>
<dbReference type="FunFam" id="1.25.40.10:FF:000144">
    <property type="entry name" value="Pentatricopeptide repeat-containing protein, mitochondrial"/>
    <property type="match status" value="1"/>
</dbReference>
<dbReference type="InterPro" id="IPR046848">
    <property type="entry name" value="E_motif"/>
</dbReference>
<dbReference type="GO" id="GO:0008270">
    <property type="term" value="F:zinc ion binding"/>
    <property type="evidence" value="ECO:0007669"/>
    <property type="project" value="InterPro"/>
</dbReference>
<reference evidence="5 6" key="1">
    <citation type="journal article" date="2024" name="Plant J.">
        <title>Genome sequences and population genomics reveal climatic adaptation and genomic divergence between two closely related sweetgum species.</title>
        <authorList>
            <person name="Xu W.Q."/>
            <person name="Ren C.Q."/>
            <person name="Zhang X.Y."/>
            <person name="Comes H.P."/>
            <person name="Liu X.H."/>
            <person name="Li Y.G."/>
            <person name="Kettle C.J."/>
            <person name="Jalonen R."/>
            <person name="Gaisberger H."/>
            <person name="Ma Y.Z."/>
            <person name="Qiu Y.X."/>
        </authorList>
    </citation>
    <scope>NUCLEOTIDE SEQUENCE [LARGE SCALE GENOMIC DNA]</scope>
    <source>
        <strain evidence="5">Hangzhou</strain>
    </source>
</reference>
<keyword evidence="6" id="KW-1185">Reference proteome</keyword>
<dbReference type="Pfam" id="PF13041">
    <property type="entry name" value="PPR_2"/>
    <property type="match status" value="1"/>
</dbReference>
<dbReference type="Gene3D" id="1.25.40.10">
    <property type="entry name" value="Tetratricopeptide repeat domain"/>
    <property type="match status" value="3"/>
</dbReference>
<accession>A0AAP0WQ78</accession>
<dbReference type="Proteomes" id="UP001415857">
    <property type="component" value="Unassembled WGS sequence"/>
</dbReference>
<dbReference type="Pfam" id="PF14432">
    <property type="entry name" value="DYW_deaminase"/>
    <property type="match status" value="1"/>
</dbReference>
<evidence type="ECO:0000256" key="3">
    <source>
        <dbReference type="PROSITE-ProRule" id="PRU00708"/>
    </source>
</evidence>
<sequence>MHVILHNVMVSAFVSCGRIDEAKHLFEQMKERNTASWNAILVGYAKGGLKVESFNLFREMHEADVEFDALTMATIINLCASLLALEHGEKIHGLVIKKGHVNSSVVLETALVDMYAKCGAIEKARIVFDMVNDKNIVSWNAMITGYSKHGYSKEALILYEKMQREGIYPNEVTFLSVLAAYSHTGLIEEGLRISISMLEDYEVEAKAEHDSCMVDLLGHAGLLEDAKEVIEKMPIEPQVSTWGALLGACRVHNDVDMERFVANRLFELDPQNPGHYVLMSNIYTAAGRWKEVEDIRQMMKIKGVRKDPGISWIEINNELQIFHAVSKMHPQTEEIYCTLRHLTLRIKGLGYIPDTTFILQNVEDITKEEEEESLLQHSERLAISLGLISLPEKSTIRVFKNLQTCSDCHTATKLISKITDRHIIVWDTNRFHHFENGECSCGDYW</sequence>
<comment type="caution">
    <text evidence="5">The sequence shown here is derived from an EMBL/GenBank/DDBJ whole genome shotgun (WGS) entry which is preliminary data.</text>
</comment>
<dbReference type="InterPro" id="IPR032867">
    <property type="entry name" value="DYW_dom"/>
</dbReference>
<dbReference type="EMBL" id="JBBPBK010000011">
    <property type="protein sequence ID" value="KAK9275216.1"/>
    <property type="molecule type" value="Genomic_DNA"/>
</dbReference>
<evidence type="ECO:0000256" key="1">
    <source>
        <dbReference type="ARBA" id="ARBA00006643"/>
    </source>
</evidence>
<protein>
    <recommendedName>
        <fullName evidence="4">DYW domain-containing protein</fullName>
    </recommendedName>
</protein>
<name>A0AAP0WQ78_LIQFO</name>
<dbReference type="NCBIfam" id="TIGR00756">
    <property type="entry name" value="PPR"/>
    <property type="match status" value="3"/>
</dbReference>
<dbReference type="AlphaFoldDB" id="A0AAP0WQ78"/>
<dbReference type="PANTHER" id="PTHR47926:SF347">
    <property type="entry name" value="PENTATRICOPEPTIDE REPEAT-CONTAINING PROTEIN"/>
    <property type="match status" value="1"/>
</dbReference>
<evidence type="ECO:0000313" key="6">
    <source>
        <dbReference type="Proteomes" id="UP001415857"/>
    </source>
</evidence>
<dbReference type="InterPro" id="IPR011990">
    <property type="entry name" value="TPR-like_helical_dom_sf"/>
</dbReference>
<comment type="similarity">
    <text evidence="1">Belongs to the PPR family. PCMP-H subfamily.</text>
</comment>
<gene>
    <name evidence="5" type="ORF">L1049_022478</name>
</gene>
<evidence type="ECO:0000256" key="2">
    <source>
        <dbReference type="ARBA" id="ARBA00022737"/>
    </source>
</evidence>
<dbReference type="InterPro" id="IPR046960">
    <property type="entry name" value="PPR_At4g14850-like_plant"/>
</dbReference>
<keyword evidence="2" id="KW-0677">Repeat</keyword>
<dbReference type="GO" id="GO:0003723">
    <property type="term" value="F:RNA binding"/>
    <property type="evidence" value="ECO:0007669"/>
    <property type="project" value="InterPro"/>
</dbReference>
<dbReference type="Pfam" id="PF20431">
    <property type="entry name" value="E_motif"/>
    <property type="match status" value="1"/>
</dbReference>
<proteinExistence type="inferred from homology"/>
<dbReference type="FunFam" id="1.25.40.10:FF:000366">
    <property type="entry name" value="Pentatricopeptide (PPR) repeat-containing protein"/>
    <property type="match status" value="1"/>
</dbReference>
<dbReference type="GO" id="GO:0009451">
    <property type="term" value="P:RNA modification"/>
    <property type="evidence" value="ECO:0007669"/>
    <property type="project" value="InterPro"/>
</dbReference>
<dbReference type="PANTHER" id="PTHR47926">
    <property type="entry name" value="PENTATRICOPEPTIDE REPEAT-CONTAINING PROTEIN"/>
    <property type="match status" value="1"/>
</dbReference>
<feature type="domain" description="DYW" evidence="4">
    <location>
        <begin position="350"/>
        <end position="445"/>
    </location>
</feature>
<feature type="repeat" description="PPR" evidence="3">
    <location>
        <begin position="2"/>
        <end position="36"/>
    </location>
</feature>
<dbReference type="PROSITE" id="PS51375">
    <property type="entry name" value="PPR"/>
    <property type="match status" value="2"/>
</dbReference>
<evidence type="ECO:0000259" key="4">
    <source>
        <dbReference type="Pfam" id="PF14432"/>
    </source>
</evidence>
<organism evidence="5 6">
    <name type="scientific">Liquidambar formosana</name>
    <name type="common">Formosan gum</name>
    <dbReference type="NCBI Taxonomy" id="63359"/>
    <lineage>
        <taxon>Eukaryota</taxon>
        <taxon>Viridiplantae</taxon>
        <taxon>Streptophyta</taxon>
        <taxon>Embryophyta</taxon>
        <taxon>Tracheophyta</taxon>
        <taxon>Spermatophyta</taxon>
        <taxon>Magnoliopsida</taxon>
        <taxon>eudicotyledons</taxon>
        <taxon>Gunneridae</taxon>
        <taxon>Pentapetalae</taxon>
        <taxon>Saxifragales</taxon>
        <taxon>Altingiaceae</taxon>
        <taxon>Liquidambar</taxon>
    </lineage>
</organism>
<feature type="repeat" description="PPR" evidence="3">
    <location>
        <begin position="135"/>
        <end position="169"/>
    </location>
</feature>
<dbReference type="InterPro" id="IPR002885">
    <property type="entry name" value="PPR_rpt"/>
</dbReference>